<proteinExistence type="predicted"/>
<gene>
    <name evidence="1" type="ORF">NPIL_47891</name>
</gene>
<evidence type="ECO:0000313" key="2">
    <source>
        <dbReference type="Proteomes" id="UP000887013"/>
    </source>
</evidence>
<name>A0A8X6MRX1_NEPPI</name>
<protein>
    <submittedName>
        <fullName evidence="1">Uncharacterized protein</fullName>
    </submittedName>
</protein>
<organism evidence="1 2">
    <name type="scientific">Nephila pilipes</name>
    <name type="common">Giant wood spider</name>
    <name type="synonym">Nephila maculata</name>
    <dbReference type="NCBI Taxonomy" id="299642"/>
    <lineage>
        <taxon>Eukaryota</taxon>
        <taxon>Metazoa</taxon>
        <taxon>Ecdysozoa</taxon>
        <taxon>Arthropoda</taxon>
        <taxon>Chelicerata</taxon>
        <taxon>Arachnida</taxon>
        <taxon>Araneae</taxon>
        <taxon>Araneomorphae</taxon>
        <taxon>Entelegynae</taxon>
        <taxon>Araneoidea</taxon>
        <taxon>Nephilidae</taxon>
        <taxon>Nephila</taxon>
    </lineage>
</organism>
<feature type="non-terminal residue" evidence="1">
    <location>
        <position position="37"/>
    </location>
</feature>
<dbReference type="EMBL" id="BMAW01001638">
    <property type="protein sequence ID" value="GFS74803.1"/>
    <property type="molecule type" value="Genomic_DNA"/>
</dbReference>
<keyword evidence="2" id="KW-1185">Reference proteome</keyword>
<comment type="caution">
    <text evidence="1">The sequence shown here is derived from an EMBL/GenBank/DDBJ whole genome shotgun (WGS) entry which is preliminary data.</text>
</comment>
<reference evidence="1" key="1">
    <citation type="submission" date="2020-08" db="EMBL/GenBank/DDBJ databases">
        <title>Multicomponent nature underlies the extraordinary mechanical properties of spider dragline silk.</title>
        <authorList>
            <person name="Kono N."/>
            <person name="Nakamura H."/>
            <person name="Mori M."/>
            <person name="Yoshida Y."/>
            <person name="Ohtoshi R."/>
            <person name="Malay A.D."/>
            <person name="Moran D.A.P."/>
            <person name="Tomita M."/>
            <person name="Numata K."/>
            <person name="Arakawa K."/>
        </authorList>
    </citation>
    <scope>NUCLEOTIDE SEQUENCE</scope>
</reference>
<evidence type="ECO:0000313" key="1">
    <source>
        <dbReference type="EMBL" id="GFS74803.1"/>
    </source>
</evidence>
<dbReference type="Proteomes" id="UP000887013">
    <property type="component" value="Unassembled WGS sequence"/>
</dbReference>
<dbReference type="OrthoDB" id="257992at2759"/>
<sequence length="37" mass="4124">MANETMISSGVVPPMPPRYRLRDLILGDFAFGDDGQR</sequence>
<dbReference type="AlphaFoldDB" id="A0A8X6MRX1"/>
<accession>A0A8X6MRX1</accession>